<keyword evidence="2" id="KW-0732">Signal</keyword>
<organism evidence="3 4">
    <name type="scientific">Rhynchophorus ferrugineus</name>
    <name type="common">Red palm weevil</name>
    <name type="synonym">Curculio ferrugineus</name>
    <dbReference type="NCBI Taxonomy" id="354439"/>
    <lineage>
        <taxon>Eukaryota</taxon>
        <taxon>Metazoa</taxon>
        <taxon>Ecdysozoa</taxon>
        <taxon>Arthropoda</taxon>
        <taxon>Hexapoda</taxon>
        <taxon>Insecta</taxon>
        <taxon>Pterygota</taxon>
        <taxon>Neoptera</taxon>
        <taxon>Endopterygota</taxon>
        <taxon>Coleoptera</taxon>
        <taxon>Polyphaga</taxon>
        <taxon>Cucujiformia</taxon>
        <taxon>Curculionidae</taxon>
        <taxon>Dryophthorinae</taxon>
        <taxon>Rhynchophorus</taxon>
    </lineage>
</organism>
<evidence type="ECO:0000256" key="2">
    <source>
        <dbReference type="SAM" id="SignalP"/>
    </source>
</evidence>
<feature type="region of interest" description="Disordered" evidence="1">
    <location>
        <begin position="30"/>
        <end position="54"/>
    </location>
</feature>
<accession>A0A834IIY8</accession>
<name>A0A834IIY8_RHYFE</name>
<comment type="caution">
    <text evidence="3">The sequence shown here is derived from an EMBL/GenBank/DDBJ whole genome shotgun (WGS) entry which is preliminary data.</text>
</comment>
<feature type="signal peptide" evidence="2">
    <location>
        <begin position="1"/>
        <end position="21"/>
    </location>
</feature>
<dbReference type="Proteomes" id="UP000625711">
    <property type="component" value="Unassembled WGS sequence"/>
</dbReference>
<evidence type="ECO:0000256" key="1">
    <source>
        <dbReference type="SAM" id="MobiDB-lite"/>
    </source>
</evidence>
<dbReference type="EMBL" id="JAACXV010011741">
    <property type="protein sequence ID" value="KAF7274947.1"/>
    <property type="molecule type" value="Genomic_DNA"/>
</dbReference>
<feature type="compositionally biased region" description="Low complexity" evidence="1">
    <location>
        <begin position="36"/>
        <end position="50"/>
    </location>
</feature>
<evidence type="ECO:0000313" key="3">
    <source>
        <dbReference type="EMBL" id="KAF7274947.1"/>
    </source>
</evidence>
<feature type="chain" id="PRO_5032640277" evidence="2">
    <location>
        <begin position="22"/>
        <end position="82"/>
    </location>
</feature>
<proteinExistence type="predicted"/>
<keyword evidence="4" id="KW-1185">Reference proteome</keyword>
<gene>
    <name evidence="3" type="ORF">GWI33_012391</name>
</gene>
<dbReference type="AlphaFoldDB" id="A0A834IIY8"/>
<evidence type="ECO:0000313" key="4">
    <source>
        <dbReference type="Proteomes" id="UP000625711"/>
    </source>
</evidence>
<sequence length="82" mass="9102">MFSKLLISVAILLIICDLVYGKPFDRDFPSSDEANDSNSNESSAESNSQESSEHFSHIFNANGRIKRRAPFGGRKFIGMVFG</sequence>
<protein>
    <submittedName>
        <fullName evidence="3">Uncharacterized protein</fullName>
    </submittedName>
</protein>
<reference evidence="3" key="1">
    <citation type="submission" date="2020-08" db="EMBL/GenBank/DDBJ databases">
        <title>Genome sequencing and assembly of the red palm weevil Rhynchophorus ferrugineus.</title>
        <authorList>
            <person name="Dias G.B."/>
            <person name="Bergman C.M."/>
            <person name="Manee M."/>
        </authorList>
    </citation>
    <scope>NUCLEOTIDE SEQUENCE</scope>
    <source>
        <strain evidence="3">AA-2017</strain>
        <tissue evidence="3">Whole larva</tissue>
    </source>
</reference>